<reference evidence="1 2" key="1">
    <citation type="journal article" date="2020" name="Cell">
        <title>Large-Scale Comparative Analyses of Tick Genomes Elucidate Their Genetic Diversity and Vector Capacities.</title>
        <authorList>
            <consortium name="Tick Genome and Microbiome Consortium (TIGMIC)"/>
            <person name="Jia N."/>
            <person name="Wang J."/>
            <person name="Shi W."/>
            <person name="Du L."/>
            <person name="Sun Y."/>
            <person name="Zhan W."/>
            <person name="Jiang J.F."/>
            <person name="Wang Q."/>
            <person name="Zhang B."/>
            <person name="Ji P."/>
            <person name="Bell-Sakyi L."/>
            <person name="Cui X.M."/>
            <person name="Yuan T.T."/>
            <person name="Jiang B.G."/>
            <person name="Yang W.F."/>
            <person name="Lam T.T."/>
            <person name="Chang Q.C."/>
            <person name="Ding S.J."/>
            <person name="Wang X.J."/>
            <person name="Zhu J.G."/>
            <person name="Ruan X.D."/>
            <person name="Zhao L."/>
            <person name="Wei J.T."/>
            <person name="Ye R.Z."/>
            <person name="Que T.C."/>
            <person name="Du C.H."/>
            <person name="Zhou Y.H."/>
            <person name="Cheng J.X."/>
            <person name="Dai P.F."/>
            <person name="Guo W.B."/>
            <person name="Han X.H."/>
            <person name="Huang E.J."/>
            <person name="Li L.F."/>
            <person name="Wei W."/>
            <person name="Gao Y.C."/>
            <person name="Liu J.Z."/>
            <person name="Shao H.Z."/>
            <person name="Wang X."/>
            <person name="Wang C.C."/>
            <person name="Yang T.C."/>
            <person name="Huo Q.B."/>
            <person name="Li W."/>
            <person name="Chen H.Y."/>
            <person name="Chen S.E."/>
            <person name="Zhou L.G."/>
            <person name="Ni X.B."/>
            <person name="Tian J.H."/>
            <person name="Sheng Y."/>
            <person name="Liu T."/>
            <person name="Pan Y.S."/>
            <person name="Xia L.Y."/>
            <person name="Li J."/>
            <person name="Zhao F."/>
            <person name="Cao W.C."/>
        </authorList>
    </citation>
    <scope>NUCLEOTIDE SEQUENCE [LARGE SCALE GENOMIC DNA]</scope>
    <source>
        <strain evidence="1">Iper-2018</strain>
    </source>
</reference>
<feature type="non-terminal residue" evidence="1">
    <location>
        <position position="1"/>
    </location>
</feature>
<protein>
    <submittedName>
        <fullName evidence="1">Uncharacterized protein</fullName>
    </submittedName>
</protein>
<organism evidence="1 2">
    <name type="scientific">Ixodes persulcatus</name>
    <name type="common">Taiga tick</name>
    <dbReference type="NCBI Taxonomy" id="34615"/>
    <lineage>
        <taxon>Eukaryota</taxon>
        <taxon>Metazoa</taxon>
        <taxon>Ecdysozoa</taxon>
        <taxon>Arthropoda</taxon>
        <taxon>Chelicerata</taxon>
        <taxon>Arachnida</taxon>
        <taxon>Acari</taxon>
        <taxon>Parasitiformes</taxon>
        <taxon>Ixodida</taxon>
        <taxon>Ixodoidea</taxon>
        <taxon>Ixodidae</taxon>
        <taxon>Ixodinae</taxon>
        <taxon>Ixodes</taxon>
    </lineage>
</organism>
<dbReference type="Proteomes" id="UP000805193">
    <property type="component" value="Unassembled WGS sequence"/>
</dbReference>
<accession>A0AC60R1N0</accession>
<keyword evidence="2" id="KW-1185">Reference proteome</keyword>
<comment type="caution">
    <text evidence="1">The sequence shown here is derived from an EMBL/GenBank/DDBJ whole genome shotgun (WGS) entry which is preliminary data.</text>
</comment>
<name>A0AC60R1N0_IXOPE</name>
<evidence type="ECO:0000313" key="1">
    <source>
        <dbReference type="EMBL" id="KAG0445387.1"/>
    </source>
</evidence>
<sequence length="672" mass="76247">ALMDHVKKLEKRLQMQAKRLGEKLAFLRTANNNVRARLKEFEDNILVQCVLNVEQAAQDDRCAMFLKQQLLNFEKKRPSWSDGILRDCVLWKACSSKGYNHVRERGLLKLPCRTTLQKYVGSSDGEIGITSLILERLKVERAGLKVQQETYCSLIIDEMSIQEKTVYDRQVDRIFGFVDMGKATSDSGPPQVANRLLCFVLRGLATSYMIPVAYFFTRRMKHAELQSMTLAVMEAVESCGFHVVRLVTDNHQTNTAMFRDFSEDGILQHVVRHPLRENDLLFLSFDPNHIIKNLRNNLLEREMSDGEETICGGRLLRELFDAQKDLLVKPVRFLTRSHVDPTNLEKMKVSRAKHVFSSEVINTLNYLRLNPECHPKAAVFQDSGATIQFMDMIRTWYNFHDISRWCREPDMRPFTDVDDPRLLWLEVDFLCYLEELKITCRESKHQFLTKETYEATLITTRSTVGVVGYLLDDAGFRYVLTRALNSDPVESVFSCFRQFSGGNDRMDARSAVFTAEKLLKVGILAANKDGCAPESFESRASLSPSFPRRADSEVMPCVQGKDLELLEGLRLSSSFGSSPLPLQQPAIVYLTGYLVHACKEKVSCPSCKTLLEAPRTNRGAYKYMADLDSGGLTYPTEDATSVCSTVCTFVESALKTPEARSPSDDLLTVSAR</sequence>
<proteinExistence type="predicted"/>
<dbReference type="EMBL" id="JABSTQ010000462">
    <property type="protein sequence ID" value="KAG0445387.1"/>
    <property type="molecule type" value="Genomic_DNA"/>
</dbReference>
<gene>
    <name evidence="1" type="ORF">HPB47_015919</name>
</gene>
<evidence type="ECO:0000313" key="2">
    <source>
        <dbReference type="Proteomes" id="UP000805193"/>
    </source>
</evidence>